<name>A0A1E3PPW4_9ASCO</name>
<proteinExistence type="predicted"/>
<protein>
    <submittedName>
        <fullName evidence="2">Uncharacterized protein</fullName>
    </submittedName>
</protein>
<organism evidence="2 3">
    <name type="scientific">Nadsonia fulvescens var. elongata DSM 6958</name>
    <dbReference type="NCBI Taxonomy" id="857566"/>
    <lineage>
        <taxon>Eukaryota</taxon>
        <taxon>Fungi</taxon>
        <taxon>Dikarya</taxon>
        <taxon>Ascomycota</taxon>
        <taxon>Saccharomycotina</taxon>
        <taxon>Dipodascomycetes</taxon>
        <taxon>Dipodascales</taxon>
        <taxon>Dipodascales incertae sedis</taxon>
        <taxon>Nadsonia</taxon>
    </lineage>
</organism>
<dbReference type="AlphaFoldDB" id="A0A1E3PPW4"/>
<keyword evidence="3" id="KW-1185">Reference proteome</keyword>
<feature type="signal peptide" evidence="1">
    <location>
        <begin position="1"/>
        <end position="21"/>
    </location>
</feature>
<evidence type="ECO:0000313" key="2">
    <source>
        <dbReference type="EMBL" id="ODQ67473.1"/>
    </source>
</evidence>
<gene>
    <name evidence="2" type="ORF">NADFUDRAFT_81942</name>
</gene>
<evidence type="ECO:0000256" key="1">
    <source>
        <dbReference type="SAM" id="SignalP"/>
    </source>
</evidence>
<keyword evidence="1" id="KW-0732">Signal</keyword>
<reference evidence="2 3" key="1">
    <citation type="journal article" date="2016" name="Proc. Natl. Acad. Sci. U.S.A.">
        <title>Comparative genomics of biotechnologically important yeasts.</title>
        <authorList>
            <person name="Riley R."/>
            <person name="Haridas S."/>
            <person name="Wolfe K.H."/>
            <person name="Lopes M.R."/>
            <person name="Hittinger C.T."/>
            <person name="Goeker M."/>
            <person name="Salamov A.A."/>
            <person name="Wisecaver J.H."/>
            <person name="Long T.M."/>
            <person name="Calvey C.H."/>
            <person name="Aerts A.L."/>
            <person name="Barry K.W."/>
            <person name="Choi C."/>
            <person name="Clum A."/>
            <person name="Coughlan A.Y."/>
            <person name="Deshpande S."/>
            <person name="Douglass A.P."/>
            <person name="Hanson S.J."/>
            <person name="Klenk H.-P."/>
            <person name="LaButti K.M."/>
            <person name="Lapidus A."/>
            <person name="Lindquist E.A."/>
            <person name="Lipzen A.M."/>
            <person name="Meier-Kolthoff J.P."/>
            <person name="Ohm R.A."/>
            <person name="Otillar R.P."/>
            <person name="Pangilinan J.L."/>
            <person name="Peng Y."/>
            <person name="Rokas A."/>
            <person name="Rosa C.A."/>
            <person name="Scheuner C."/>
            <person name="Sibirny A.A."/>
            <person name="Slot J.C."/>
            <person name="Stielow J.B."/>
            <person name="Sun H."/>
            <person name="Kurtzman C.P."/>
            <person name="Blackwell M."/>
            <person name="Grigoriev I.V."/>
            <person name="Jeffries T.W."/>
        </authorList>
    </citation>
    <scope>NUCLEOTIDE SEQUENCE [LARGE SCALE GENOMIC DNA]</scope>
    <source>
        <strain evidence="2 3">DSM 6958</strain>
    </source>
</reference>
<evidence type="ECO:0000313" key="3">
    <source>
        <dbReference type="Proteomes" id="UP000095009"/>
    </source>
</evidence>
<sequence>MKASTLISLVLPLVSTAFASAFNGTATSVVISTKTSTLYQTVTVANGDVTVVPVSKLNVATTAADATIAGATLKTGSTGHTHGKDTVASINLNQAGTTSPIPSAKNFGALAISASAANPAAVTVTETVTVNNCHGASATGITPATGSANAIEKADSTVVIYKTSTLYQTLPTATKTFVATNTVTVTNGQGAVITEIPVADTQVITLYVTQTKFITYASTKTPAYTEVTVTPVSTSVGITEALTTSTVTLFNTVTYTYTNTNSNGQENAVTATTTFANEQQVTQFVTITKTHFITMSPTVSTVLAAATADVSSVPQISAVNNGTFSSQNHVKRAYAELAKRSLVYEIQE</sequence>
<dbReference type="STRING" id="857566.A0A1E3PPW4"/>
<dbReference type="Proteomes" id="UP000095009">
    <property type="component" value="Unassembled WGS sequence"/>
</dbReference>
<dbReference type="EMBL" id="KV454407">
    <property type="protein sequence ID" value="ODQ67473.1"/>
    <property type="molecule type" value="Genomic_DNA"/>
</dbReference>
<feature type="chain" id="PRO_5009133923" evidence="1">
    <location>
        <begin position="22"/>
        <end position="348"/>
    </location>
</feature>
<accession>A0A1E3PPW4</accession>